<dbReference type="InterPro" id="IPR051269">
    <property type="entry name" value="Fe-S_cluster_ET"/>
</dbReference>
<keyword evidence="2" id="KW-0479">Metal-binding</keyword>
<dbReference type="Gene3D" id="3.30.70.20">
    <property type="match status" value="1"/>
</dbReference>
<gene>
    <name evidence="8" type="ORF">OBE_02544</name>
</gene>
<evidence type="ECO:0000313" key="8">
    <source>
        <dbReference type="EMBL" id="EKC73134.1"/>
    </source>
</evidence>
<dbReference type="GO" id="GO:0051536">
    <property type="term" value="F:iron-sulfur cluster binding"/>
    <property type="evidence" value="ECO:0007669"/>
    <property type="project" value="UniProtKB-KW"/>
</dbReference>
<dbReference type="PROSITE" id="PS51379">
    <property type="entry name" value="4FE4S_FER_2"/>
    <property type="match status" value="1"/>
</dbReference>
<evidence type="ECO:0000256" key="5">
    <source>
        <dbReference type="ARBA" id="ARBA00023014"/>
    </source>
</evidence>
<dbReference type="SUPFAM" id="SSF54862">
    <property type="entry name" value="4Fe-4S ferredoxins"/>
    <property type="match status" value="1"/>
</dbReference>
<dbReference type="InterPro" id="IPR001080">
    <property type="entry name" value="3Fe4S_ferredoxin"/>
</dbReference>
<proteinExistence type="predicted"/>
<feature type="region of interest" description="Disordered" evidence="6">
    <location>
        <begin position="44"/>
        <end position="63"/>
    </location>
</feature>
<name>K1TZW8_9ZZZZ</name>
<feature type="domain" description="4Fe-4S ferredoxin-type" evidence="7">
    <location>
        <begin position="1"/>
        <end position="29"/>
    </location>
</feature>
<protein>
    <submittedName>
        <fullName evidence="8">4Fe-4S ferredoxin iron-sulfur binding domain-containing protein</fullName>
    </submittedName>
</protein>
<dbReference type="Pfam" id="PF13370">
    <property type="entry name" value="Fer4_13"/>
    <property type="match status" value="1"/>
</dbReference>
<evidence type="ECO:0000256" key="4">
    <source>
        <dbReference type="ARBA" id="ARBA00023004"/>
    </source>
</evidence>
<dbReference type="GO" id="GO:0005506">
    <property type="term" value="F:iron ion binding"/>
    <property type="evidence" value="ECO:0007669"/>
    <property type="project" value="InterPro"/>
</dbReference>
<dbReference type="AlphaFoldDB" id="K1TZW8"/>
<dbReference type="GO" id="GO:0009055">
    <property type="term" value="F:electron transfer activity"/>
    <property type="evidence" value="ECO:0007669"/>
    <property type="project" value="InterPro"/>
</dbReference>
<keyword evidence="3" id="KW-0249">Electron transport</keyword>
<evidence type="ECO:0000256" key="3">
    <source>
        <dbReference type="ARBA" id="ARBA00022982"/>
    </source>
</evidence>
<evidence type="ECO:0000256" key="1">
    <source>
        <dbReference type="ARBA" id="ARBA00022448"/>
    </source>
</evidence>
<keyword evidence="4" id="KW-0408">Iron</keyword>
<evidence type="ECO:0000256" key="2">
    <source>
        <dbReference type="ARBA" id="ARBA00022723"/>
    </source>
</evidence>
<accession>K1TZW8</accession>
<dbReference type="InterPro" id="IPR017896">
    <property type="entry name" value="4Fe4S_Fe-S-bd"/>
</dbReference>
<keyword evidence="1" id="KW-0813">Transport</keyword>
<comment type="caution">
    <text evidence="8">The sequence shown here is derived from an EMBL/GenBank/DDBJ whole genome shotgun (WGS) entry which is preliminary data.</text>
</comment>
<dbReference type="EMBL" id="AJWZ01001662">
    <property type="protein sequence ID" value="EKC73134.1"/>
    <property type="molecule type" value="Genomic_DNA"/>
</dbReference>
<reference evidence="8" key="1">
    <citation type="journal article" date="2013" name="Environ. Microbiol.">
        <title>Microbiota from the distal guts of lean and obese adolescents exhibit partial functional redundancy besides clear differences in community structure.</title>
        <authorList>
            <person name="Ferrer M."/>
            <person name="Ruiz A."/>
            <person name="Lanza F."/>
            <person name="Haange S.B."/>
            <person name="Oberbach A."/>
            <person name="Till H."/>
            <person name="Bargiela R."/>
            <person name="Campoy C."/>
            <person name="Segura M.T."/>
            <person name="Richter M."/>
            <person name="von Bergen M."/>
            <person name="Seifert J."/>
            <person name="Suarez A."/>
        </authorList>
    </citation>
    <scope>NUCLEOTIDE SEQUENCE</scope>
</reference>
<dbReference type="PANTHER" id="PTHR36923">
    <property type="entry name" value="FERREDOXIN"/>
    <property type="match status" value="1"/>
</dbReference>
<evidence type="ECO:0000256" key="6">
    <source>
        <dbReference type="SAM" id="MobiDB-lite"/>
    </source>
</evidence>
<organism evidence="8">
    <name type="scientific">human gut metagenome</name>
    <dbReference type="NCBI Taxonomy" id="408170"/>
    <lineage>
        <taxon>unclassified sequences</taxon>
        <taxon>metagenomes</taxon>
        <taxon>organismal metagenomes</taxon>
    </lineage>
</organism>
<keyword evidence="5" id="KW-0411">Iron-sulfur</keyword>
<evidence type="ECO:0000259" key="7">
    <source>
        <dbReference type="PROSITE" id="PS51379"/>
    </source>
</evidence>
<dbReference type="PANTHER" id="PTHR36923:SF3">
    <property type="entry name" value="FERREDOXIN"/>
    <property type="match status" value="1"/>
</dbReference>
<sequence>MKVKVNEDACIGCGACAAIAPEVFEINDEGLSTVIVDEVAKENEEEANDAIDSCPTSAIERKD</sequence>
<dbReference type="PRINTS" id="PR00352">
    <property type="entry name" value="3FE4SFRDOXIN"/>
</dbReference>